<dbReference type="SMART" id="SM00387">
    <property type="entry name" value="HATPase_c"/>
    <property type="match status" value="1"/>
</dbReference>
<evidence type="ECO:0000256" key="2">
    <source>
        <dbReference type="ARBA" id="ARBA00012438"/>
    </source>
</evidence>
<dbReference type="InterPro" id="IPR036890">
    <property type="entry name" value="HATPase_C_sf"/>
</dbReference>
<dbReference type="Proteomes" id="UP000031523">
    <property type="component" value="Chromosome"/>
</dbReference>
<gene>
    <name evidence="13" type="ORF">SLNWT_5349</name>
</gene>
<dbReference type="EMBL" id="CP010519">
    <property type="protein sequence ID" value="AJE85725.1"/>
    <property type="molecule type" value="Genomic_DNA"/>
</dbReference>
<dbReference type="InterPro" id="IPR050482">
    <property type="entry name" value="Sensor_HK_TwoCompSys"/>
</dbReference>
<dbReference type="SUPFAM" id="SSF55874">
    <property type="entry name" value="ATPase domain of HSP90 chaperone/DNA topoisomerase II/histidine kinase"/>
    <property type="match status" value="1"/>
</dbReference>
<evidence type="ECO:0000256" key="7">
    <source>
        <dbReference type="ARBA" id="ARBA00022840"/>
    </source>
</evidence>
<evidence type="ECO:0000256" key="5">
    <source>
        <dbReference type="ARBA" id="ARBA00022741"/>
    </source>
</evidence>
<dbReference type="KEGG" id="sals:SLNWT_5349"/>
<name>A0A0B5F2A8_STRA4</name>
<dbReference type="PANTHER" id="PTHR24421">
    <property type="entry name" value="NITRATE/NITRITE SENSOR PROTEIN NARX-RELATED"/>
    <property type="match status" value="1"/>
</dbReference>
<dbReference type="Gene3D" id="3.30.565.10">
    <property type="entry name" value="Histidine kinase-like ATPase, C-terminal domain"/>
    <property type="match status" value="1"/>
</dbReference>
<keyword evidence="4" id="KW-0808">Transferase</keyword>
<dbReference type="GO" id="GO:0016020">
    <property type="term" value="C:membrane"/>
    <property type="evidence" value="ECO:0007669"/>
    <property type="project" value="InterPro"/>
</dbReference>
<dbReference type="Gene3D" id="1.20.5.1930">
    <property type="match status" value="1"/>
</dbReference>
<keyword evidence="11" id="KW-1133">Transmembrane helix</keyword>
<keyword evidence="7" id="KW-0067">ATP-binding</keyword>
<dbReference type="InterPro" id="IPR011712">
    <property type="entry name" value="Sig_transdc_His_kin_sub3_dim/P"/>
</dbReference>
<sequence>MDDVDHADVVDDPPKAPGAGPRLTERILAAATREPMSAPHRLRNDCLLALAACVLSVLLGTLGDSGRRPDALGWALLLASALLIAVRRQRPVLAVAGLVACVAPYHAMDNSHAASMFQTCVILYTVAATGRPLRTLFVALGVLTLVVSVVSANNAHEGLQLLRISGWILAMLFLGIDVRVYRQYVASLVQRAERAERTREEEARRRVAEERLRIARDLHDLLAHSITLIGVQTSVAAHVLEADPERLDRKAVAGALEDIAETCRTARGELRTTLEVLRRSDPGGGRGPVPGLDGVADLARAARTAGATVEVSVRAAGVPPSVGATAYRIVQEALTNAVRHAGPSPSVRVELHSADGTLHVAVSDDGRGGQLARKGRGFGLTGMRERARSVGGAFTAGPRSEGGFAVRAALPLPAADATP</sequence>
<feature type="coiled-coil region" evidence="9">
    <location>
        <begin position="185"/>
        <end position="212"/>
    </location>
</feature>
<dbReference type="InterPro" id="IPR055558">
    <property type="entry name" value="DUF7134"/>
</dbReference>
<organism evidence="13 14">
    <name type="scientific">Streptomyces albus (strain ATCC 21838 / DSM 41398 / FERM P-419 / JCM 4703 / NBRC 107858)</name>
    <dbReference type="NCBI Taxonomy" id="1081613"/>
    <lineage>
        <taxon>Bacteria</taxon>
        <taxon>Bacillati</taxon>
        <taxon>Actinomycetota</taxon>
        <taxon>Actinomycetes</taxon>
        <taxon>Kitasatosporales</taxon>
        <taxon>Streptomycetaceae</taxon>
        <taxon>Streptomyces</taxon>
    </lineage>
</organism>
<keyword evidence="8" id="KW-0902">Two-component regulatory system</keyword>
<feature type="transmembrane region" description="Helical" evidence="11">
    <location>
        <begin position="161"/>
        <end position="181"/>
    </location>
</feature>
<keyword evidence="11" id="KW-0812">Transmembrane</keyword>
<keyword evidence="6 13" id="KW-0418">Kinase</keyword>
<evidence type="ECO:0000256" key="9">
    <source>
        <dbReference type="SAM" id="Coils"/>
    </source>
</evidence>
<evidence type="ECO:0000256" key="4">
    <source>
        <dbReference type="ARBA" id="ARBA00022679"/>
    </source>
</evidence>
<reference evidence="13 14" key="1">
    <citation type="submission" date="2015-01" db="EMBL/GenBank/DDBJ databases">
        <title>Enhanced salinomycin production by adjusting the supply of polyketide extender units in Streptomyce albus DSM 41398.</title>
        <authorList>
            <person name="Lu C."/>
        </authorList>
    </citation>
    <scope>NUCLEOTIDE SEQUENCE [LARGE SCALE GENOMIC DNA]</scope>
    <source>
        <strain evidence="14">ATCC 21838 / DSM 41398 / FERM P-419 / JCM 4703 / NBRC 107858</strain>
    </source>
</reference>
<evidence type="ECO:0000313" key="13">
    <source>
        <dbReference type="EMBL" id="AJE85725.1"/>
    </source>
</evidence>
<feature type="domain" description="Histidine kinase/HSP90-like ATPase" evidence="12">
    <location>
        <begin position="321"/>
        <end position="414"/>
    </location>
</feature>
<dbReference type="Pfam" id="PF07730">
    <property type="entry name" value="HisKA_3"/>
    <property type="match status" value="1"/>
</dbReference>
<dbReference type="AlphaFoldDB" id="A0A0B5F2A8"/>
<keyword evidence="11" id="KW-0472">Membrane</keyword>
<feature type="compositionally biased region" description="Basic and acidic residues" evidence="10">
    <location>
        <begin position="1"/>
        <end position="14"/>
    </location>
</feature>
<feature type="transmembrane region" description="Helical" evidence="11">
    <location>
        <begin position="46"/>
        <end position="63"/>
    </location>
</feature>
<keyword evidence="9" id="KW-0175">Coiled coil</keyword>
<evidence type="ECO:0000256" key="8">
    <source>
        <dbReference type="ARBA" id="ARBA00023012"/>
    </source>
</evidence>
<dbReference type="PANTHER" id="PTHR24421:SF10">
    <property type="entry name" value="NITRATE_NITRITE SENSOR PROTEIN NARQ"/>
    <property type="match status" value="1"/>
</dbReference>
<proteinExistence type="predicted"/>
<evidence type="ECO:0000256" key="11">
    <source>
        <dbReference type="SAM" id="Phobius"/>
    </source>
</evidence>
<keyword evidence="14" id="KW-1185">Reference proteome</keyword>
<dbReference type="EC" id="2.7.13.3" evidence="2"/>
<dbReference type="CDD" id="cd16917">
    <property type="entry name" value="HATPase_UhpB-NarQ-NarX-like"/>
    <property type="match status" value="1"/>
</dbReference>
<evidence type="ECO:0000256" key="1">
    <source>
        <dbReference type="ARBA" id="ARBA00000085"/>
    </source>
</evidence>
<dbReference type="InterPro" id="IPR003594">
    <property type="entry name" value="HATPase_dom"/>
</dbReference>
<protein>
    <recommendedName>
        <fullName evidence="2">histidine kinase</fullName>
        <ecNumber evidence="2">2.7.13.3</ecNumber>
    </recommendedName>
</protein>
<keyword evidence="5" id="KW-0547">Nucleotide-binding</keyword>
<dbReference type="Pfam" id="PF02518">
    <property type="entry name" value="HATPase_c"/>
    <property type="match status" value="1"/>
</dbReference>
<dbReference type="Pfam" id="PF23539">
    <property type="entry name" value="DUF7134"/>
    <property type="match status" value="1"/>
</dbReference>
<accession>A0A0B5F2A8</accession>
<evidence type="ECO:0000313" key="14">
    <source>
        <dbReference type="Proteomes" id="UP000031523"/>
    </source>
</evidence>
<dbReference type="GO" id="GO:0000155">
    <property type="term" value="F:phosphorelay sensor kinase activity"/>
    <property type="evidence" value="ECO:0007669"/>
    <property type="project" value="InterPro"/>
</dbReference>
<dbReference type="GO" id="GO:0005524">
    <property type="term" value="F:ATP binding"/>
    <property type="evidence" value="ECO:0007669"/>
    <property type="project" value="UniProtKB-KW"/>
</dbReference>
<evidence type="ECO:0000259" key="12">
    <source>
        <dbReference type="SMART" id="SM00387"/>
    </source>
</evidence>
<feature type="transmembrane region" description="Helical" evidence="11">
    <location>
        <begin position="69"/>
        <end position="86"/>
    </location>
</feature>
<feature type="transmembrane region" description="Helical" evidence="11">
    <location>
        <begin position="91"/>
        <end position="107"/>
    </location>
</feature>
<evidence type="ECO:0000256" key="10">
    <source>
        <dbReference type="SAM" id="MobiDB-lite"/>
    </source>
</evidence>
<evidence type="ECO:0000256" key="3">
    <source>
        <dbReference type="ARBA" id="ARBA00022553"/>
    </source>
</evidence>
<evidence type="ECO:0000256" key="6">
    <source>
        <dbReference type="ARBA" id="ARBA00022777"/>
    </source>
</evidence>
<dbReference type="GO" id="GO:0046983">
    <property type="term" value="F:protein dimerization activity"/>
    <property type="evidence" value="ECO:0007669"/>
    <property type="project" value="InterPro"/>
</dbReference>
<feature type="region of interest" description="Disordered" evidence="10">
    <location>
        <begin position="1"/>
        <end position="21"/>
    </location>
</feature>
<keyword evidence="3" id="KW-0597">Phosphoprotein</keyword>
<comment type="catalytic activity">
    <reaction evidence="1">
        <text>ATP + protein L-histidine = ADP + protein N-phospho-L-histidine.</text>
        <dbReference type="EC" id="2.7.13.3"/>
    </reaction>
</comment>
<feature type="transmembrane region" description="Helical" evidence="11">
    <location>
        <begin position="136"/>
        <end position="155"/>
    </location>
</feature>